<feature type="transmembrane region" description="Helical" evidence="6">
    <location>
        <begin position="102"/>
        <end position="119"/>
    </location>
</feature>
<dbReference type="Proteomes" id="UP000536685">
    <property type="component" value="Unassembled WGS sequence"/>
</dbReference>
<dbReference type="GO" id="GO:0005886">
    <property type="term" value="C:plasma membrane"/>
    <property type="evidence" value="ECO:0007669"/>
    <property type="project" value="TreeGrafter"/>
</dbReference>
<gene>
    <name evidence="8" type="ORF">HD599_003443</name>
</gene>
<dbReference type="RefSeq" id="WP_184239947.1">
    <property type="nucleotide sequence ID" value="NZ_JACHMJ010000001.1"/>
</dbReference>
<keyword evidence="3 6" id="KW-0812">Transmembrane</keyword>
<keyword evidence="4 6" id="KW-1133">Transmembrane helix</keyword>
<dbReference type="InterPro" id="IPR007267">
    <property type="entry name" value="GtrA_DPMS_TM"/>
</dbReference>
<evidence type="ECO:0000256" key="5">
    <source>
        <dbReference type="ARBA" id="ARBA00023136"/>
    </source>
</evidence>
<dbReference type="PANTHER" id="PTHR38459">
    <property type="entry name" value="PROPHAGE BACTOPRENOL-LINKED GLUCOSE TRANSLOCASE HOMOLOG"/>
    <property type="match status" value="1"/>
</dbReference>
<evidence type="ECO:0000313" key="8">
    <source>
        <dbReference type="EMBL" id="MBB5845120.1"/>
    </source>
</evidence>
<dbReference type="PANTHER" id="PTHR38459:SF1">
    <property type="entry name" value="PROPHAGE BACTOPRENOL-LINKED GLUCOSE TRANSLOCASE HOMOLOG"/>
    <property type="match status" value="1"/>
</dbReference>
<feature type="domain" description="GtrA/DPMS transmembrane" evidence="7">
    <location>
        <begin position="12"/>
        <end position="125"/>
    </location>
</feature>
<protein>
    <submittedName>
        <fullName evidence="8">Putative flippase GtrA</fullName>
    </submittedName>
</protein>
<dbReference type="InterPro" id="IPR051401">
    <property type="entry name" value="GtrA_CellWall_Glycosyl"/>
</dbReference>
<comment type="subcellular location">
    <subcellularLocation>
        <location evidence="1">Membrane</location>
        <topology evidence="1">Multi-pass membrane protein</topology>
    </subcellularLocation>
</comment>
<feature type="transmembrane region" description="Helical" evidence="6">
    <location>
        <begin position="37"/>
        <end position="56"/>
    </location>
</feature>
<dbReference type="GO" id="GO:0000271">
    <property type="term" value="P:polysaccharide biosynthetic process"/>
    <property type="evidence" value="ECO:0007669"/>
    <property type="project" value="InterPro"/>
</dbReference>
<dbReference type="EMBL" id="JACHMJ010000001">
    <property type="protein sequence ID" value="MBB5845120.1"/>
    <property type="molecule type" value="Genomic_DNA"/>
</dbReference>
<sequence>MIQRLLAREQFRFLLVGGVNTVVGYALFVVFELLFGQYLLSLYLSYAVAVPLAFFLHRRFTFRVSGTVVADFTRFVGVYLVSLAVNTVVLPALVELLHLPPLVAQAVSVVVTTVISYVGHKWFSFRRARPTA</sequence>
<reference evidence="8 9" key="1">
    <citation type="submission" date="2020-08" db="EMBL/GenBank/DDBJ databases">
        <title>Sequencing the genomes of 1000 actinobacteria strains.</title>
        <authorList>
            <person name="Klenk H.-P."/>
        </authorList>
    </citation>
    <scope>NUCLEOTIDE SEQUENCE [LARGE SCALE GENOMIC DNA]</scope>
    <source>
        <strain evidence="8 9">DSM 105784</strain>
    </source>
</reference>
<accession>A0A841AM75</accession>
<proteinExistence type="inferred from homology"/>
<dbReference type="AlphaFoldDB" id="A0A841AM75"/>
<comment type="similarity">
    <text evidence="2">Belongs to the GtrA family.</text>
</comment>
<evidence type="ECO:0000256" key="6">
    <source>
        <dbReference type="SAM" id="Phobius"/>
    </source>
</evidence>
<comment type="caution">
    <text evidence="8">The sequence shown here is derived from an EMBL/GenBank/DDBJ whole genome shotgun (WGS) entry which is preliminary data.</text>
</comment>
<evidence type="ECO:0000256" key="1">
    <source>
        <dbReference type="ARBA" id="ARBA00004141"/>
    </source>
</evidence>
<name>A0A841AM75_9MICO</name>
<evidence type="ECO:0000256" key="3">
    <source>
        <dbReference type="ARBA" id="ARBA00022692"/>
    </source>
</evidence>
<evidence type="ECO:0000313" key="9">
    <source>
        <dbReference type="Proteomes" id="UP000536685"/>
    </source>
</evidence>
<keyword evidence="9" id="KW-1185">Reference proteome</keyword>
<evidence type="ECO:0000256" key="4">
    <source>
        <dbReference type="ARBA" id="ARBA00022989"/>
    </source>
</evidence>
<feature type="transmembrane region" description="Helical" evidence="6">
    <location>
        <begin position="68"/>
        <end position="90"/>
    </location>
</feature>
<organism evidence="8 9">
    <name type="scientific">Conyzicola lurida</name>
    <dbReference type="NCBI Taxonomy" id="1172621"/>
    <lineage>
        <taxon>Bacteria</taxon>
        <taxon>Bacillati</taxon>
        <taxon>Actinomycetota</taxon>
        <taxon>Actinomycetes</taxon>
        <taxon>Micrococcales</taxon>
        <taxon>Microbacteriaceae</taxon>
        <taxon>Conyzicola</taxon>
    </lineage>
</organism>
<dbReference type="Pfam" id="PF04138">
    <property type="entry name" value="GtrA_DPMS_TM"/>
    <property type="match status" value="1"/>
</dbReference>
<evidence type="ECO:0000259" key="7">
    <source>
        <dbReference type="Pfam" id="PF04138"/>
    </source>
</evidence>
<evidence type="ECO:0000256" key="2">
    <source>
        <dbReference type="ARBA" id="ARBA00009399"/>
    </source>
</evidence>
<keyword evidence="5 6" id="KW-0472">Membrane</keyword>
<feature type="transmembrane region" description="Helical" evidence="6">
    <location>
        <begin position="12"/>
        <end position="31"/>
    </location>
</feature>